<dbReference type="KEGG" id="mgor:H0P51_00565"/>
<evidence type="ECO:0000313" key="12">
    <source>
        <dbReference type="EMBL" id="QLL07561.1"/>
    </source>
</evidence>
<comment type="similarity">
    <text evidence="7">Belongs to the FAD-dependent oxidoreductase 2 family. 3-oxosteroid dehydrogenase subfamily.</text>
</comment>
<keyword evidence="5" id="KW-0443">Lipid metabolism</keyword>
<dbReference type="InterPro" id="IPR003953">
    <property type="entry name" value="FAD-dep_OxRdtase_2_FAD-bd"/>
</dbReference>
<dbReference type="PANTHER" id="PTHR43400:SF10">
    <property type="entry name" value="3-OXOSTEROID 1-DEHYDROGENASE"/>
    <property type="match status" value="1"/>
</dbReference>
<comment type="catalytic activity">
    <reaction evidence="6">
        <text>a 3-oxosteroid + A = a 3-oxo-Delta(1)-steroid + AH2</text>
        <dbReference type="Rhea" id="RHEA:13329"/>
        <dbReference type="ChEBI" id="CHEBI:13193"/>
        <dbReference type="ChEBI" id="CHEBI:17499"/>
        <dbReference type="ChEBI" id="CHEBI:20156"/>
        <dbReference type="ChEBI" id="CHEBI:47788"/>
        <dbReference type="EC" id="1.3.99.4"/>
    </reaction>
</comment>
<keyword evidence="5" id="KW-0753">Steroid metabolism</keyword>
<feature type="region of interest" description="Disordered" evidence="10">
    <location>
        <begin position="563"/>
        <end position="605"/>
    </location>
</feature>
<evidence type="ECO:0000313" key="13">
    <source>
        <dbReference type="Proteomes" id="UP000510682"/>
    </source>
</evidence>
<feature type="compositionally biased region" description="Low complexity" evidence="10">
    <location>
        <begin position="564"/>
        <end position="581"/>
    </location>
</feature>
<dbReference type="Gene3D" id="3.50.50.60">
    <property type="entry name" value="FAD/NAD(P)-binding domain"/>
    <property type="match status" value="2"/>
</dbReference>
<evidence type="ECO:0000256" key="2">
    <source>
        <dbReference type="ARBA" id="ARBA00022630"/>
    </source>
</evidence>
<evidence type="ECO:0000256" key="6">
    <source>
        <dbReference type="ARBA" id="ARBA00051951"/>
    </source>
</evidence>
<evidence type="ECO:0000256" key="3">
    <source>
        <dbReference type="ARBA" id="ARBA00022827"/>
    </source>
</evidence>
<dbReference type="GO" id="GO:0008202">
    <property type="term" value="P:steroid metabolic process"/>
    <property type="evidence" value="ECO:0007669"/>
    <property type="project" value="UniProtKB-KW"/>
</dbReference>
<dbReference type="InterPro" id="IPR050315">
    <property type="entry name" value="FAD-oxidoreductase_2"/>
</dbReference>
<feature type="domain" description="FAD-dependent oxidoreductase 2 FAD-binding" evidence="11">
    <location>
        <begin position="10"/>
        <end position="543"/>
    </location>
</feature>
<evidence type="ECO:0000256" key="10">
    <source>
        <dbReference type="SAM" id="MobiDB-lite"/>
    </source>
</evidence>
<dbReference type="Pfam" id="PF00890">
    <property type="entry name" value="FAD_binding_2"/>
    <property type="match status" value="1"/>
</dbReference>
<evidence type="ECO:0000256" key="4">
    <source>
        <dbReference type="ARBA" id="ARBA00023002"/>
    </source>
</evidence>
<dbReference type="EC" id="1.3.99.4" evidence="8"/>
<evidence type="ECO:0000256" key="8">
    <source>
        <dbReference type="ARBA" id="ARBA00066536"/>
    </source>
</evidence>
<keyword evidence="13" id="KW-1185">Reference proteome</keyword>
<keyword evidence="3" id="KW-0274">FAD</keyword>
<keyword evidence="4" id="KW-0560">Oxidoreductase</keyword>
<name>A0A7D6E1J9_9MYCO</name>
<dbReference type="GO" id="GO:0047571">
    <property type="term" value="F:3-oxosteroid 1-dehydrogenase activity"/>
    <property type="evidence" value="ECO:0007669"/>
    <property type="project" value="UniProtKB-EC"/>
</dbReference>
<dbReference type="AlphaFoldDB" id="A0A7D6E1J9"/>
<evidence type="ECO:0000259" key="11">
    <source>
        <dbReference type="Pfam" id="PF00890"/>
    </source>
</evidence>
<reference evidence="12 13" key="2">
    <citation type="submission" date="2020-07" db="EMBL/GenBank/DDBJ databases">
        <authorList>
            <person name="Yu X."/>
        </authorList>
    </citation>
    <scope>NUCLEOTIDE SEQUENCE [LARGE SCALE GENOMIC DNA]</scope>
    <source>
        <strain evidence="13">24</strain>
    </source>
</reference>
<dbReference type="EMBL" id="CP059165">
    <property type="protein sequence ID" value="QLL07561.1"/>
    <property type="molecule type" value="Genomic_DNA"/>
</dbReference>
<dbReference type="SUPFAM" id="SSF56425">
    <property type="entry name" value="Succinate dehydrogenase/fumarate reductase flavoprotein, catalytic domain"/>
    <property type="match status" value="1"/>
</dbReference>
<evidence type="ECO:0000256" key="1">
    <source>
        <dbReference type="ARBA" id="ARBA00001974"/>
    </source>
</evidence>
<organism evidence="12 13">
    <name type="scientific">Mycobacterium vicinigordonae</name>
    <dbReference type="NCBI Taxonomy" id="1719132"/>
    <lineage>
        <taxon>Bacteria</taxon>
        <taxon>Bacillati</taxon>
        <taxon>Actinomycetota</taxon>
        <taxon>Actinomycetes</taxon>
        <taxon>Mycobacteriales</taxon>
        <taxon>Mycobacteriaceae</taxon>
        <taxon>Mycobacterium</taxon>
    </lineage>
</organism>
<keyword evidence="2" id="KW-0285">Flavoprotein</keyword>
<sequence>MAIPLQDAYDVIVVGSGAAGMTAALTSALRGLSTVVVEATEYFGGATAISGGAIWIPGNKYCAATGDIDTFEAGRAYLAATVGDTVSDLRRDAYIRDGLAMVSEFDEATKWIRWSPVSIPDYRPEEPGGRPEGRSIEARMIDGNLLGPELSRLRPPSPTMEVKGLTVTLEDYVALNMMMRTNAGRVKAAQVFWRSLVARARGQQLLSIGQALAARLRLALRDEGVLIAYSTPLEELFVEDGRVVGAQVRIAGKRKLILARCGVVIAAGGFSKNQEMRDKYMRQPTRADWSLAPDDGQDGSGILAGITVGAAVARMDRAWGMPTVVVPLAGHEARPLIVLSERGLPGTLIVNNQGERYGNEAVSYDDFWAEMYDQDEGPDGPRTSPSWLIFDQRAKNRYIFFGIMPHQPFPRSWYEKGYMRRAKSWEALASAIDVSAESLAATIERFNRDANAGRDHLFHRGESFYDRFYGDPTQLRDNLGPVDKPPFYAIRMCPGDLSTKGGLDIDEHSRVLRPDGSVVEGLYAAGNSSAGVMGDTYPGPGATIGSAMVAGYAAANHCARQVKSGSGASGQPAIAAAPPSARFRPATGQPPPSVDHAPEFGNPQN</sequence>
<dbReference type="InterPro" id="IPR027477">
    <property type="entry name" value="Succ_DH/fumarate_Rdtase_cat_sf"/>
</dbReference>
<gene>
    <name evidence="12" type="ORF">H0P51_00565</name>
</gene>
<dbReference type="SUPFAM" id="SSF51905">
    <property type="entry name" value="FAD/NAD(P)-binding domain"/>
    <property type="match status" value="1"/>
</dbReference>
<evidence type="ECO:0000256" key="9">
    <source>
        <dbReference type="ARBA" id="ARBA00069709"/>
    </source>
</evidence>
<protein>
    <recommendedName>
        <fullName evidence="9">3-oxosteroid 1-dehydrogenase</fullName>
        <ecNumber evidence="8">1.3.99.4</ecNumber>
    </recommendedName>
</protein>
<reference evidence="13" key="1">
    <citation type="submission" date="2020-07" db="EMBL/GenBank/DDBJ databases">
        <title>Description of Mycobacterium gordonae subsp. intergordonae subsp.nov. and Mycobacterium gordonae subsp. gordonae subsp. nov.</title>
        <authorList>
            <person name="Yu X."/>
        </authorList>
    </citation>
    <scope>NUCLEOTIDE SEQUENCE [LARGE SCALE GENOMIC DNA]</scope>
    <source>
        <strain evidence="13">24</strain>
    </source>
</reference>
<reference evidence="13" key="3">
    <citation type="submission" date="2023-07" db="EMBL/GenBank/DDBJ databases">
        <title>Description of Mycobacterium gordonae subsp. intergordonae subsp.nov. and Mycobacterium gordonae subsp. gordonae subsp. nov.</title>
        <authorList>
            <person name="Huang H."/>
        </authorList>
    </citation>
    <scope>NUCLEOTIDE SEQUENCE [LARGE SCALE GENOMIC DNA]</scope>
    <source>
        <strain evidence="13">24</strain>
    </source>
</reference>
<evidence type="ECO:0000256" key="5">
    <source>
        <dbReference type="ARBA" id="ARBA00023221"/>
    </source>
</evidence>
<dbReference type="PANTHER" id="PTHR43400">
    <property type="entry name" value="FUMARATE REDUCTASE"/>
    <property type="match status" value="1"/>
</dbReference>
<evidence type="ECO:0000256" key="7">
    <source>
        <dbReference type="ARBA" id="ARBA00061147"/>
    </source>
</evidence>
<proteinExistence type="inferred from homology"/>
<dbReference type="FunFam" id="3.50.50.60:FF:000208">
    <property type="entry name" value="3-ketosteroid dehydrogenase"/>
    <property type="match status" value="1"/>
</dbReference>
<comment type="cofactor">
    <cofactor evidence="1">
        <name>FAD</name>
        <dbReference type="ChEBI" id="CHEBI:57692"/>
    </cofactor>
</comment>
<dbReference type="Proteomes" id="UP000510682">
    <property type="component" value="Chromosome"/>
</dbReference>
<dbReference type="InterPro" id="IPR036188">
    <property type="entry name" value="FAD/NAD-bd_sf"/>
</dbReference>
<accession>A0A7D6E1J9</accession>